<dbReference type="AlphaFoldDB" id="A0A918Z8L1"/>
<dbReference type="CDD" id="cd01038">
    <property type="entry name" value="Endonuclease_DUF559"/>
    <property type="match status" value="1"/>
</dbReference>
<reference evidence="3" key="1">
    <citation type="journal article" date="2014" name="Int. J. Syst. Evol. Microbiol.">
        <title>Complete genome sequence of Corynebacterium casei LMG S-19264T (=DSM 44701T), isolated from a smear-ripened cheese.</title>
        <authorList>
            <consortium name="US DOE Joint Genome Institute (JGI-PGF)"/>
            <person name="Walter F."/>
            <person name="Albersmeier A."/>
            <person name="Kalinowski J."/>
            <person name="Ruckert C."/>
        </authorList>
    </citation>
    <scope>NUCLEOTIDE SEQUENCE</scope>
    <source>
        <strain evidence="3">KCTC 32020</strain>
    </source>
</reference>
<accession>A0A918Z8L1</accession>
<dbReference type="PANTHER" id="PTHR38590:SF1">
    <property type="entry name" value="BLL0828 PROTEIN"/>
    <property type="match status" value="1"/>
</dbReference>
<evidence type="ECO:0000259" key="2">
    <source>
        <dbReference type="Pfam" id="PF04480"/>
    </source>
</evidence>
<dbReference type="Pfam" id="PF04480">
    <property type="entry name" value="DUF559"/>
    <property type="match status" value="1"/>
</dbReference>
<dbReference type="Gene3D" id="3.40.960.10">
    <property type="entry name" value="VSR Endonuclease"/>
    <property type="match status" value="1"/>
</dbReference>
<evidence type="ECO:0000313" key="4">
    <source>
        <dbReference type="Proteomes" id="UP000636453"/>
    </source>
</evidence>
<reference evidence="3" key="2">
    <citation type="submission" date="2020-09" db="EMBL/GenBank/DDBJ databases">
        <authorList>
            <person name="Sun Q."/>
            <person name="Kim S."/>
        </authorList>
    </citation>
    <scope>NUCLEOTIDE SEQUENCE</scope>
    <source>
        <strain evidence="3">KCTC 32020</strain>
    </source>
</reference>
<sequence>MQGQTNRAILGRRLQRRLRHAMTDAERRLWSALRGRRLDGCKFRRQHPYFDYVLDFVCLERRLVVEVGGGQHNGSAADLERDAFLVRGGFEVLRFWNHEVLQHLPEVADRILAALIRRRPHHPLPNPPLEGEGEKHAPTHQDADDDMKPSPSRGGLGGDGVPTPSPRANHRPPQPNARDETTPSPSRGGLGGDGVPTPSPRANHRPPQPNARDETTPSPSRGGLGGDGVPPCHRKPPCSTRS</sequence>
<gene>
    <name evidence="3" type="ORF">GCM10007167_20870</name>
</gene>
<dbReference type="InterPro" id="IPR011335">
    <property type="entry name" value="Restrct_endonuc-II-like"/>
</dbReference>
<dbReference type="SUPFAM" id="SSF52980">
    <property type="entry name" value="Restriction endonuclease-like"/>
    <property type="match status" value="1"/>
</dbReference>
<dbReference type="InterPro" id="IPR007569">
    <property type="entry name" value="DUF559"/>
</dbReference>
<feature type="domain" description="DUF559" evidence="2">
    <location>
        <begin position="14"/>
        <end position="115"/>
    </location>
</feature>
<dbReference type="PANTHER" id="PTHR38590">
    <property type="entry name" value="BLL0828 PROTEIN"/>
    <property type="match status" value="1"/>
</dbReference>
<keyword evidence="4" id="KW-1185">Reference proteome</keyword>
<organism evidence="3 4">
    <name type="scientific">Vulcaniibacterium thermophilum</name>
    <dbReference type="NCBI Taxonomy" id="1169913"/>
    <lineage>
        <taxon>Bacteria</taxon>
        <taxon>Pseudomonadati</taxon>
        <taxon>Pseudomonadota</taxon>
        <taxon>Gammaproteobacteria</taxon>
        <taxon>Lysobacterales</taxon>
        <taxon>Lysobacteraceae</taxon>
        <taxon>Vulcaniibacterium</taxon>
    </lineage>
</organism>
<protein>
    <recommendedName>
        <fullName evidence="2">DUF559 domain-containing protein</fullName>
    </recommendedName>
</protein>
<dbReference type="InterPro" id="IPR047216">
    <property type="entry name" value="Endonuclease_DUF559_bact"/>
</dbReference>
<dbReference type="Proteomes" id="UP000636453">
    <property type="component" value="Unassembled WGS sequence"/>
</dbReference>
<feature type="region of interest" description="Disordered" evidence="1">
    <location>
        <begin position="122"/>
        <end position="242"/>
    </location>
</feature>
<dbReference type="EMBL" id="BNCF01000011">
    <property type="protein sequence ID" value="GHE38479.1"/>
    <property type="molecule type" value="Genomic_DNA"/>
</dbReference>
<proteinExistence type="predicted"/>
<comment type="caution">
    <text evidence="3">The sequence shown here is derived from an EMBL/GenBank/DDBJ whole genome shotgun (WGS) entry which is preliminary data.</text>
</comment>
<dbReference type="RefSeq" id="WP_189766632.1">
    <property type="nucleotide sequence ID" value="NZ_BNCF01000011.1"/>
</dbReference>
<evidence type="ECO:0000313" key="3">
    <source>
        <dbReference type="EMBL" id="GHE38479.1"/>
    </source>
</evidence>
<feature type="compositionally biased region" description="Basic and acidic residues" evidence="1">
    <location>
        <begin position="132"/>
        <end position="148"/>
    </location>
</feature>
<name>A0A918Z8L1_9GAMM</name>
<evidence type="ECO:0000256" key="1">
    <source>
        <dbReference type="SAM" id="MobiDB-lite"/>
    </source>
</evidence>